<evidence type="ECO:0000256" key="18">
    <source>
        <dbReference type="PIRSR" id="PIRSR000097-3"/>
    </source>
</evidence>
<evidence type="ECO:0000256" key="3">
    <source>
        <dbReference type="ARBA" id="ARBA00007905"/>
    </source>
</evidence>
<evidence type="ECO:0000256" key="17">
    <source>
        <dbReference type="PIRSR" id="PIRSR000097-2"/>
    </source>
</evidence>
<evidence type="ECO:0000256" key="9">
    <source>
        <dbReference type="ARBA" id="ARBA00022857"/>
    </source>
</evidence>
<evidence type="ECO:0000256" key="13">
    <source>
        <dbReference type="ARBA" id="ARBA00050342"/>
    </source>
</evidence>
<dbReference type="GO" id="GO:0005737">
    <property type="term" value="C:cytoplasm"/>
    <property type="evidence" value="ECO:0007669"/>
    <property type="project" value="UniProtKB-SubCell"/>
</dbReference>
<comment type="similarity">
    <text evidence="3">Belongs to the aldo/keto reductase family.</text>
</comment>
<dbReference type="InterPro" id="IPR023210">
    <property type="entry name" value="NADP_OxRdtase_dom"/>
</dbReference>
<evidence type="ECO:0000256" key="6">
    <source>
        <dbReference type="ARBA" id="ARBA00022516"/>
    </source>
</evidence>
<keyword evidence="6" id="KW-0444">Lipid biosynthesis</keyword>
<evidence type="ECO:0000256" key="10">
    <source>
        <dbReference type="ARBA" id="ARBA00023002"/>
    </source>
</evidence>
<feature type="domain" description="NADP-dependent oxidoreductase" evidence="20">
    <location>
        <begin position="19"/>
        <end position="262"/>
    </location>
</feature>
<evidence type="ECO:0000256" key="11">
    <source>
        <dbReference type="ARBA" id="ARBA00023098"/>
    </source>
</evidence>
<dbReference type="PROSITE" id="PS00798">
    <property type="entry name" value="ALDOKETO_REDUCTASE_1"/>
    <property type="match status" value="1"/>
</dbReference>
<comment type="subunit">
    <text evidence="4">Monomer.</text>
</comment>
<dbReference type="FunFam" id="3.20.20.100:FF:000015">
    <property type="entry name" value="Oxidoreductase, aldo/keto reductase family"/>
    <property type="match status" value="1"/>
</dbReference>
<dbReference type="PANTHER" id="PTHR43827:SF3">
    <property type="entry name" value="NADP-DEPENDENT OXIDOREDUCTASE DOMAIN-CONTAINING PROTEIN"/>
    <property type="match status" value="1"/>
</dbReference>
<dbReference type="GeneID" id="92511796"/>
<keyword evidence="5" id="KW-0644">Prostaglandin metabolism</keyword>
<dbReference type="GO" id="GO:0016616">
    <property type="term" value="F:oxidoreductase activity, acting on the CH-OH group of donors, NAD or NADP as acceptor"/>
    <property type="evidence" value="ECO:0007669"/>
    <property type="project" value="UniProtKB-ARBA"/>
</dbReference>
<dbReference type="OrthoDB" id="276363at2759"/>
<keyword evidence="11" id="KW-0443">Lipid metabolism</keyword>
<evidence type="ECO:0000256" key="12">
    <source>
        <dbReference type="ARBA" id="ARBA00023160"/>
    </source>
</evidence>
<dbReference type="EMBL" id="JAFEUZ010000032">
    <property type="protein sequence ID" value="KAG5470440.1"/>
    <property type="molecule type" value="Genomic_DNA"/>
</dbReference>
<dbReference type="Pfam" id="PF00248">
    <property type="entry name" value="Aldo_ket_red"/>
    <property type="match status" value="1"/>
</dbReference>
<dbReference type="PANTHER" id="PTHR43827">
    <property type="entry name" value="2,5-DIKETO-D-GLUCONIC ACID REDUCTASE"/>
    <property type="match status" value="1"/>
</dbReference>
<evidence type="ECO:0000259" key="20">
    <source>
        <dbReference type="Pfam" id="PF00248"/>
    </source>
</evidence>
<keyword evidence="8" id="KW-0276">Fatty acid metabolism</keyword>
<evidence type="ECO:0000256" key="14">
    <source>
        <dbReference type="ARBA" id="ARBA00067802"/>
    </source>
</evidence>
<dbReference type="InterPro" id="IPR036812">
    <property type="entry name" value="NAD(P)_OxRdtase_dom_sf"/>
</dbReference>
<evidence type="ECO:0000256" key="5">
    <source>
        <dbReference type="ARBA" id="ARBA00022501"/>
    </source>
</evidence>
<evidence type="ECO:0000256" key="8">
    <source>
        <dbReference type="ARBA" id="ARBA00022832"/>
    </source>
</evidence>
<evidence type="ECO:0000256" key="15">
    <source>
        <dbReference type="ARBA" id="ARBA00079905"/>
    </source>
</evidence>
<dbReference type="Gene3D" id="3.20.20.100">
    <property type="entry name" value="NADP-dependent oxidoreductase domain"/>
    <property type="match status" value="1"/>
</dbReference>
<comment type="catalytic activity">
    <reaction evidence="13">
        <text>prostaglandin F2alpha + NADP(+) = prostaglandin H2 + NADPH + H(+)</text>
        <dbReference type="Rhea" id="RHEA:45312"/>
        <dbReference type="ChEBI" id="CHEBI:15378"/>
        <dbReference type="ChEBI" id="CHEBI:57404"/>
        <dbReference type="ChEBI" id="CHEBI:57405"/>
        <dbReference type="ChEBI" id="CHEBI:57783"/>
        <dbReference type="ChEBI" id="CHEBI:58349"/>
    </reaction>
</comment>
<dbReference type="PIRSF" id="PIRSF000097">
    <property type="entry name" value="AKR"/>
    <property type="match status" value="1"/>
</dbReference>
<evidence type="ECO:0000256" key="19">
    <source>
        <dbReference type="SAM" id="MobiDB-lite"/>
    </source>
</evidence>
<keyword evidence="22" id="KW-1185">Reference proteome</keyword>
<feature type="site" description="Lowers pKa of active site Tyr" evidence="18">
    <location>
        <position position="78"/>
    </location>
</feature>
<comment type="subcellular location">
    <subcellularLocation>
        <location evidence="1">Cytoplasm</location>
    </subcellularLocation>
</comment>
<accession>A0A836H4V0</accession>
<dbReference type="InterPro" id="IPR018170">
    <property type="entry name" value="Aldo/ket_reductase_CS"/>
</dbReference>
<dbReference type="PROSITE" id="PS00062">
    <property type="entry name" value="ALDOKETO_REDUCTASE_2"/>
    <property type="match status" value="1"/>
</dbReference>
<keyword evidence="12" id="KW-0275">Fatty acid biosynthesis</keyword>
<feature type="binding site" evidence="17">
    <location>
        <position position="111"/>
    </location>
    <ligand>
        <name>substrate</name>
    </ligand>
</feature>
<sequence length="284" mass="32225">MAGKCTYVTLSNGVQVPQLGIGTWEAKDGDEVVLNVKWAINAGYRHIDTADFYNNEGGVGKGIRECGVPRSDIFVTTKLWNCDHGYDNAMAAFERSRQALGVEYVDLYLVHWPGPNRSYIETWRAFEKLYEMKKVRAIGVSNFEPHHLDDLLANCSVPPMVNQVEMHPFFQQKALHAYCSEKNIAVTAWRPLGKGMLLKEPQLTELAAKHKKSPAQVIIRWLVQLGVIVIPKSSHEERIKENFDIFDFELSPEDMKALESMDKNSRLGSHPDTFFPTERNEGKT</sequence>
<evidence type="ECO:0000256" key="7">
    <source>
        <dbReference type="ARBA" id="ARBA00022585"/>
    </source>
</evidence>
<dbReference type="PRINTS" id="PR00069">
    <property type="entry name" value="ALDKETRDTASE"/>
</dbReference>
<dbReference type="AlphaFoldDB" id="A0A836H4V0"/>
<keyword evidence="9" id="KW-0521">NADP</keyword>
<evidence type="ECO:0000313" key="21">
    <source>
        <dbReference type="EMBL" id="KAG5470440.1"/>
    </source>
</evidence>
<comment type="pathway">
    <text evidence="2">Lipid metabolism; prostaglandin biosynthesis.</text>
</comment>
<reference evidence="21 22" key="1">
    <citation type="submission" date="2021-03" db="EMBL/GenBank/DDBJ databases">
        <title>Leishmania (Mundinia) martiniquensis Genome sequencing and assembly.</title>
        <authorList>
            <person name="Almutairi H."/>
            <person name="Gatherer D."/>
        </authorList>
    </citation>
    <scope>NUCLEOTIDE SEQUENCE [LARGE SCALE GENOMIC DNA]</scope>
    <source>
        <strain evidence="21">LSCM1</strain>
    </source>
</reference>
<evidence type="ECO:0000256" key="16">
    <source>
        <dbReference type="PIRSR" id="PIRSR000097-1"/>
    </source>
</evidence>
<dbReference type="PROSITE" id="PS00063">
    <property type="entry name" value="ALDOKETO_REDUCTASE_3"/>
    <property type="match status" value="1"/>
</dbReference>
<dbReference type="KEGG" id="lmat:92511796"/>
<dbReference type="Proteomes" id="UP000673552">
    <property type="component" value="Chromosome 32"/>
</dbReference>
<keyword evidence="7" id="KW-0643">Prostaglandin biosynthesis</keyword>
<keyword evidence="10" id="KW-0560">Oxidoreductase</keyword>
<dbReference type="SUPFAM" id="SSF51430">
    <property type="entry name" value="NAD(P)-linked oxidoreductase"/>
    <property type="match status" value="1"/>
</dbReference>
<proteinExistence type="inferred from homology"/>
<feature type="region of interest" description="Disordered" evidence="19">
    <location>
        <begin position="259"/>
        <end position="284"/>
    </location>
</feature>
<dbReference type="GO" id="GO:0006633">
    <property type="term" value="P:fatty acid biosynthetic process"/>
    <property type="evidence" value="ECO:0007669"/>
    <property type="project" value="UniProtKB-KW"/>
</dbReference>
<comment type="caution">
    <text evidence="21">The sequence shown here is derived from an EMBL/GenBank/DDBJ whole genome shotgun (WGS) entry which is preliminary data.</text>
</comment>
<evidence type="ECO:0000256" key="2">
    <source>
        <dbReference type="ARBA" id="ARBA00004702"/>
    </source>
</evidence>
<organism evidence="21 22">
    <name type="scientific">Leishmania martiniquensis</name>
    <dbReference type="NCBI Taxonomy" id="1580590"/>
    <lineage>
        <taxon>Eukaryota</taxon>
        <taxon>Discoba</taxon>
        <taxon>Euglenozoa</taxon>
        <taxon>Kinetoplastea</taxon>
        <taxon>Metakinetoplastina</taxon>
        <taxon>Trypanosomatida</taxon>
        <taxon>Trypanosomatidae</taxon>
        <taxon>Leishmaniinae</taxon>
        <taxon>Leishmania</taxon>
    </lineage>
</organism>
<dbReference type="RefSeq" id="XP_067175833.1">
    <property type="nucleotide sequence ID" value="XM_067319284.1"/>
</dbReference>
<protein>
    <recommendedName>
        <fullName evidence="14">9,11-endoperoxide prostaglandin H2 reductase</fullName>
    </recommendedName>
    <alternativeName>
        <fullName evidence="15">Prostaglandin F2-alpha synthase</fullName>
    </alternativeName>
</protein>
<evidence type="ECO:0000256" key="4">
    <source>
        <dbReference type="ARBA" id="ARBA00011245"/>
    </source>
</evidence>
<evidence type="ECO:0000256" key="1">
    <source>
        <dbReference type="ARBA" id="ARBA00004496"/>
    </source>
</evidence>
<gene>
    <name evidence="21" type="ORF">LSCM1_01684</name>
</gene>
<feature type="active site" description="Proton donor" evidence="16">
    <location>
        <position position="53"/>
    </location>
</feature>
<evidence type="ECO:0000313" key="22">
    <source>
        <dbReference type="Proteomes" id="UP000673552"/>
    </source>
</evidence>
<dbReference type="InterPro" id="IPR020471">
    <property type="entry name" value="AKR"/>
</dbReference>
<name>A0A836H4V0_9TRYP</name>